<feature type="compositionally biased region" description="Basic and acidic residues" evidence="1">
    <location>
        <begin position="102"/>
        <end position="119"/>
    </location>
</feature>
<dbReference type="EMBL" id="KQ247038">
    <property type="protein sequence ID" value="KNC72445.1"/>
    <property type="molecule type" value="Genomic_DNA"/>
</dbReference>
<dbReference type="RefSeq" id="XP_014146347.1">
    <property type="nucleotide sequence ID" value="XM_014290872.1"/>
</dbReference>
<sequence length="244" mass="27094">MILPPIGRRRRRRRQRRRRELQKTLIRRCIAWLSTEEHTECAGLGGMAGSKNRTGVDGARKSVFKHPPTWLYQPNANGNDMIAAHKLRTQYAKRRLRKNSMDKYKSDLYDPEDRLHGHDGLSSGDDEAESLSNQNYTTDLFSGLQVDSADDFFYARMVTGQPHTPAASLVHLVDANEDTYKCGVNANTNINVHVHVRGDENVNGNGNGNGNGEILGPSKTGVDSDADIDSVMLHLQSLVQGLSA</sequence>
<keyword evidence="3" id="KW-1185">Reference proteome</keyword>
<reference evidence="2 3" key="1">
    <citation type="submission" date="2011-02" db="EMBL/GenBank/DDBJ databases">
        <title>The Genome Sequence of Sphaeroforma arctica JP610.</title>
        <authorList>
            <consortium name="The Broad Institute Genome Sequencing Platform"/>
            <person name="Russ C."/>
            <person name="Cuomo C."/>
            <person name="Young S.K."/>
            <person name="Zeng Q."/>
            <person name="Gargeya S."/>
            <person name="Alvarado L."/>
            <person name="Berlin A."/>
            <person name="Chapman S.B."/>
            <person name="Chen Z."/>
            <person name="Freedman E."/>
            <person name="Gellesch M."/>
            <person name="Goldberg J."/>
            <person name="Griggs A."/>
            <person name="Gujja S."/>
            <person name="Heilman E."/>
            <person name="Heiman D."/>
            <person name="Howarth C."/>
            <person name="Mehta T."/>
            <person name="Neiman D."/>
            <person name="Pearson M."/>
            <person name="Roberts A."/>
            <person name="Saif S."/>
            <person name="Shea T."/>
            <person name="Shenoy N."/>
            <person name="Sisk P."/>
            <person name="Stolte C."/>
            <person name="Sykes S."/>
            <person name="White J."/>
            <person name="Yandava C."/>
            <person name="Burger G."/>
            <person name="Gray M.W."/>
            <person name="Holland P.W.H."/>
            <person name="King N."/>
            <person name="Lang F.B.F."/>
            <person name="Roger A.J."/>
            <person name="Ruiz-Trillo I."/>
            <person name="Haas B."/>
            <person name="Nusbaum C."/>
            <person name="Birren B."/>
        </authorList>
    </citation>
    <scope>NUCLEOTIDE SEQUENCE [LARGE SCALE GENOMIC DNA]</scope>
    <source>
        <strain evidence="2 3">JP610</strain>
    </source>
</reference>
<gene>
    <name evidence="2" type="ORF">SARC_14995</name>
</gene>
<feature type="region of interest" description="Disordered" evidence="1">
    <location>
        <begin position="102"/>
        <end position="130"/>
    </location>
</feature>
<name>A0A0L0F6V0_9EUKA</name>
<proteinExistence type="predicted"/>
<organism evidence="2 3">
    <name type="scientific">Sphaeroforma arctica JP610</name>
    <dbReference type="NCBI Taxonomy" id="667725"/>
    <lineage>
        <taxon>Eukaryota</taxon>
        <taxon>Ichthyosporea</taxon>
        <taxon>Ichthyophonida</taxon>
        <taxon>Sphaeroforma</taxon>
    </lineage>
</organism>
<dbReference type="AlphaFoldDB" id="A0A0L0F6V0"/>
<feature type="region of interest" description="Disordered" evidence="1">
    <location>
        <begin position="202"/>
        <end position="221"/>
    </location>
</feature>
<evidence type="ECO:0000313" key="2">
    <source>
        <dbReference type="EMBL" id="KNC72445.1"/>
    </source>
</evidence>
<evidence type="ECO:0000313" key="3">
    <source>
        <dbReference type="Proteomes" id="UP000054560"/>
    </source>
</evidence>
<evidence type="ECO:0000256" key="1">
    <source>
        <dbReference type="SAM" id="MobiDB-lite"/>
    </source>
</evidence>
<dbReference type="Proteomes" id="UP000054560">
    <property type="component" value="Unassembled WGS sequence"/>
</dbReference>
<protein>
    <submittedName>
        <fullName evidence="2">Uncharacterized protein</fullName>
    </submittedName>
</protein>
<accession>A0A0L0F6V0</accession>
<dbReference type="GeneID" id="25915499"/>